<keyword evidence="2" id="KW-0472">Membrane</keyword>
<reference evidence="4" key="1">
    <citation type="journal article" date="2019" name="Int. J. Syst. Evol. Microbiol.">
        <title>The Global Catalogue of Microorganisms (GCM) 10K type strain sequencing project: providing services to taxonomists for standard genome sequencing and annotation.</title>
        <authorList>
            <consortium name="The Broad Institute Genomics Platform"/>
            <consortium name="The Broad Institute Genome Sequencing Center for Infectious Disease"/>
            <person name="Wu L."/>
            <person name="Ma J."/>
        </authorList>
    </citation>
    <scope>NUCLEOTIDE SEQUENCE [LARGE SCALE GENOMIC DNA]</scope>
    <source>
        <strain evidence="4">JCM 9377</strain>
    </source>
</reference>
<feature type="transmembrane region" description="Helical" evidence="2">
    <location>
        <begin position="62"/>
        <end position="82"/>
    </location>
</feature>
<dbReference type="Proteomes" id="UP001501237">
    <property type="component" value="Unassembled WGS sequence"/>
</dbReference>
<evidence type="ECO:0000256" key="1">
    <source>
        <dbReference type="SAM" id="MobiDB-lite"/>
    </source>
</evidence>
<proteinExistence type="predicted"/>
<feature type="transmembrane region" description="Helical" evidence="2">
    <location>
        <begin position="635"/>
        <end position="656"/>
    </location>
</feature>
<comment type="caution">
    <text evidence="3">The sequence shown here is derived from an EMBL/GenBank/DDBJ whole genome shotgun (WGS) entry which is preliminary data.</text>
</comment>
<feature type="transmembrane region" description="Helical" evidence="2">
    <location>
        <begin position="593"/>
        <end position="614"/>
    </location>
</feature>
<feature type="transmembrane region" description="Helical" evidence="2">
    <location>
        <begin position="187"/>
        <end position="206"/>
    </location>
</feature>
<organism evidence="3 4">
    <name type="scientific">Actinocorallia longicatena</name>
    <dbReference type="NCBI Taxonomy" id="111803"/>
    <lineage>
        <taxon>Bacteria</taxon>
        <taxon>Bacillati</taxon>
        <taxon>Actinomycetota</taxon>
        <taxon>Actinomycetes</taxon>
        <taxon>Streptosporangiales</taxon>
        <taxon>Thermomonosporaceae</taxon>
        <taxon>Actinocorallia</taxon>
    </lineage>
</organism>
<feature type="transmembrane region" description="Helical" evidence="2">
    <location>
        <begin position="213"/>
        <end position="231"/>
    </location>
</feature>
<name>A0ABP6QIZ3_9ACTN</name>
<feature type="transmembrane region" description="Helical" evidence="2">
    <location>
        <begin position="534"/>
        <end position="552"/>
    </location>
</feature>
<protein>
    <recommendedName>
        <fullName evidence="5">DUF2206 domain-containing protein</fullName>
    </recommendedName>
</protein>
<feature type="transmembrane region" description="Helical" evidence="2">
    <location>
        <begin position="94"/>
        <end position="115"/>
    </location>
</feature>
<feature type="region of interest" description="Disordered" evidence="1">
    <location>
        <begin position="1"/>
        <end position="32"/>
    </location>
</feature>
<feature type="transmembrane region" description="Helical" evidence="2">
    <location>
        <begin position="294"/>
        <end position="312"/>
    </location>
</feature>
<feature type="transmembrane region" description="Helical" evidence="2">
    <location>
        <begin position="387"/>
        <end position="406"/>
    </location>
</feature>
<evidence type="ECO:0000313" key="4">
    <source>
        <dbReference type="Proteomes" id="UP001501237"/>
    </source>
</evidence>
<feature type="transmembrane region" description="Helical" evidence="2">
    <location>
        <begin position="161"/>
        <end position="181"/>
    </location>
</feature>
<sequence length="780" mass="84020">MSPRDRSGGSPLVTREDRRRGRSPLSTHPDLPIHRASNQTLVLGGLLMLMDALVVVRHVWAAQLVLVVLLLTLPGYLLLRALRMRSAAMTAFPLYIPAASLLVLLGSGLLVNLVGPMVGVAAPLRPVPLLVSLQIICAVLLVAGALAPSGSALRLNGLPPARWLTLPLLVPVLAAVGAIRLNTGHNMAVALTTLVLCVIALTVATAAADTLDFGRLSMILYVVALSMMWSFSLRSDLVYGFDIASEYGATHRTAMEGLWHAGDGDAYNAMLSITMLPAQIHSLTGITDAVVLKAVYPAIFAIFPVGVFRLAGRFVPRRWAFLAAAYVLVQGGIMKQLPALARQEIALLMFVALLGTVFDDKIGRTARAVLVSLFVGGMIVSHYSTAYLAVTVFGGALALQAVVSVVRRKRSVNLAVAGVFGAGLLIGAIWYVPVTHAAANLTSFGSLLDSKGFQFLPGLKDGNFVSAYMKGTETAGITAKDYQPKIAEEFRQHKAFVKPHADAAQKKYDLAARPLPKSPVLVPALRGLINTGELVAQQLGNLLGMIGALVVISRRKSPGPIRVIAQLALPALFMLALFRLSSTFATAYNQGRAQLQAMVILVIPLMWLITRLPLWVRRRSGARPASLVDRGLSTLTAGGLIVIFLNTCGFTGAFFGGDKAGNLSSSGEDYDRFSMKRPELAGAAWLGRKVEYDREFVYADRYAVLRVFAETTITDRVFTDVTPQTLDQHAWIYASRSNTVDGRARGQIDNSVSVYAFPTAFVHDHYNLVYSNGMSEVFHR</sequence>
<keyword evidence="4" id="KW-1185">Reference proteome</keyword>
<gene>
    <name evidence="3" type="ORF">GCM10010468_57050</name>
</gene>
<evidence type="ECO:0000313" key="3">
    <source>
        <dbReference type="EMBL" id="GAA3227939.1"/>
    </source>
</evidence>
<evidence type="ECO:0000256" key="2">
    <source>
        <dbReference type="SAM" id="Phobius"/>
    </source>
</evidence>
<accession>A0ABP6QIZ3</accession>
<keyword evidence="2" id="KW-1133">Transmembrane helix</keyword>
<feature type="transmembrane region" description="Helical" evidence="2">
    <location>
        <begin position="127"/>
        <end position="149"/>
    </location>
</feature>
<dbReference type="EMBL" id="BAAAUV010000017">
    <property type="protein sequence ID" value="GAA3227939.1"/>
    <property type="molecule type" value="Genomic_DNA"/>
</dbReference>
<evidence type="ECO:0008006" key="5">
    <source>
        <dbReference type="Google" id="ProtNLM"/>
    </source>
</evidence>
<feature type="transmembrane region" description="Helical" evidence="2">
    <location>
        <begin position="413"/>
        <end position="432"/>
    </location>
</feature>
<keyword evidence="2" id="KW-0812">Transmembrane</keyword>
<feature type="transmembrane region" description="Helical" evidence="2">
    <location>
        <begin position="319"/>
        <end position="334"/>
    </location>
</feature>
<dbReference type="RefSeq" id="WP_344834307.1">
    <property type="nucleotide sequence ID" value="NZ_BAAAUV010000017.1"/>
</dbReference>
<feature type="transmembrane region" description="Helical" evidence="2">
    <location>
        <begin position="564"/>
        <end position="581"/>
    </location>
</feature>